<keyword evidence="3" id="KW-1185">Reference proteome</keyword>
<dbReference type="PROSITE" id="PS51502">
    <property type="entry name" value="S_R_A_B_BARREL"/>
    <property type="match status" value="1"/>
</dbReference>
<dbReference type="Proteomes" id="UP000318380">
    <property type="component" value="Unassembled WGS sequence"/>
</dbReference>
<organism evidence="2 3">
    <name type="scientific">Kribbella amoyensis</name>
    <dbReference type="NCBI Taxonomy" id="996641"/>
    <lineage>
        <taxon>Bacteria</taxon>
        <taxon>Bacillati</taxon>
        <taxon>Actinomycetota</taxon>
        <taxon>Actinomycetes</taxon>
        <taxon>Propionibacteriales</taxon>
        <taxon>Kribbellaceae</taxon>
        <taxon>Kribbella</taxon>
    </lineage>
</organism>
<dbReference type="RefSeq" id="WP_145802215.1">
    <property type="nucleotide sequence ID" value="NZ_VIVK01000001.1"/>
</dbReference>
<dbReference type="Gene3D" id="3.30.70.100">
    <property type="match status" value="1"/>
</dbReference>
<reference evidence="2 3" key="1">
    <citation type="submission" date="2019-06" db="EMBL/GenBank/DDBJ databases">
        <title>Sequencing the genomes of 1000 actinobacteria strains.</title>
        <authorList>
            <person name="Klenk H.-P."/>
        </authorList>
    </citation>
    <scope>NUCLEOTIDE SEQUENCE [LARGE SCALE GENOMIC DNA]</scope>
    <source>
        <strain evidence="2 3">DSM 24683</strain>
    </source>
</reference>
<dbReference type="SMART" id="SM00886">
    <property type="entry name" value="Dabb"/>
    <property type="match status" value="1"/>
</dbReference>
<dbReference type="Pfam" id="PF07876">
    <property type="entry name" value="Dabb"/>
    <property type="match status" value="1"/>
</dbReference>
<proteinExistence type="predicted"/>
<protein>
    <submittedName>
        <fullName evidence="2">Stress responsive alpha/beta barrel protein</fullName>
    </submittedName>
</protein>
<gene>
    <name evidence="2" type="ORF">FB561_0298</name>
</gene>
<dbReference type="EMBL" id="VIVK01000001">
    <property type="protein sequence ID" value="TWD79243.1"/>
    <property type="molecule type" value="Genomic_DNA"/>
</dbReference>
<evidence type="ECO:0000313" key="2">
    <source>
        <dbReference type="EMBL" id="TWD79243.1"/>
    </source>
</evidence>
<evidence type="ECO:0000313" key="3">
    <source>
        <dbReference type="Proteomes" id="UP000318380"/>
    </source>
</evidence>
<dbReference type="OrthoDB" id="5518399at2"/>
<evidence type="ECO:0000259" key="1">
    <source>
        <dbReference type="PROSITE" id="PS51502"/>
    </source>
</evidence>
<accession>A0A561BK90</accession>
<sequence length="131" mass="14352">MFVNLLRFRFKAEVSAEEQAEVLAAMRRTAALESVAFGAVGADFGDPTDGFTHAYLAAIPDLAALERYMHDPVHLAGDDAFLDKLEKMSAVRFSDDEDPAVGTEVYRLHAGKAAKYPAWSQRIDELFGASL</sequence>
<dbReference type="InterPro" id="IPR013097">
    <property type="entry name" value="Dabb"/>
</dbReference>
<comment type="caution">
    <text evidence="2">The sequence shown here is derived from an EMBL/GenBank/DDBJ whole genome shotgun (WGS) entry which is preliminary data.</text>
</comment>
<dbReference type="AlphaFoldDB" id="A0A561BK90"/>
<dbReference type="InterPro" id="IPR011008">
    <property type="entry name" value="Dimeric_a/b-barrel"/>
</dbReference>
<feature type="domain" description="Stress-response A/B barrel" evidence="1">
    <location>
        <begin position="2"/>
        <end position="93"/>
    </location>
</feature>
<name>A0A561BK90_9ACTN</name>
<dbReference type="SUPFAM" id="SSF54909">
    <property type="entry name" value="Dimeric alpha+beta barrel"/>
    <property type="match status" value="1"/>
</dbReference>